<feature type="transmembrane region" description="Helical" evidence="1">
    <location>
        <begin position="159"/>
        <end position="189"/>
    </location>
</feature>
<feature type="domain" description="Urease accessory protein UreH-like transmembrane" evidence="2">
    <location>
        <begin position="39"/>
        <end position="249"/>
    </location>
</feature>
<dbReference type="PANTHER" id="PTHR31272">
    <property type="entry name" value="CYTOCHROME C-TYPE BIOGENESIS PROTEIN HI_1454-RELATED"/>
    <property type="match status" value="1"/>
</dbReference>
<feature type="transmembrane region" description="Helical" evidence="1">
    <location>
        <begin position="195"/>
        <end position="216"/>
    </location>
</feature>
<keyword evidence="1" id="KW-0472">Membrane</keyword>
<evidence type="ECO:0000313" key="3">
    <source>
        <dbReference type="EMBL" id="UOF92289.1"/>
    </source>
</evidence>
<feature type="transmembrane region" description="Helical" evidence="1">
    <location>
        <begin position="31"/>
        <end position="56"/>
    </location>
</feature>
<organism evidence="3 4">
    <name type="scientific">Fodinisporobacter ferrooxydans</name>
    <dbReference type="NCBI Taxonomy" id="2901836"/>
    <lineage>
        <taxon>Bacteria</taxon>
        <taxon>Bacillati</taxon>
        <taxon>Bacillota</taxon>
        <taxon>Bacilli</taxon>
        <taxon>Bacillales</taxon>
        <taxon>Alicyclobacillaceae</taxon>
        <taxon>Fodinisporobacter</taxon>
    </lineage>
</organism>
<dbReference type="PANTHER" id="PTHR31272:SF4">
    <property type="entry name" value="CYTOCHROME C-TYPE BIOGENESIS PROTEIN HI_1454-RELATED"/>
    <property type="match status" value="1"/>
</dbReference>
<evidence type="ECO:0000259" key="2">
    <source>
        <dbReference type="Pfam" id="PF13386"/>
    </source>
</evidence>
<dbReference type="InterPro" id="IPR039447">
    <property type="entry name" value="UreH-like_TM_dom"/>
</dbReference>
<evidence type="ECO:0000256" key="1">
    <source>
        <dbReference type="SAM" id="Phobius"/>
    </source>
</evidence>
<evidence type="ECO:0000313" key="4">
    <source>
        <dbReference type="Proteomes" id="UP000830167"/>
    </source>
</evidence>
<feature type="transmembrane region" description="Helical" evidence="1">
    <location>
        <begin position="77"/>
        <end position="98"/>
    </location>
</feature>
<dbReference type="Pfam" id="PF13386">
    <property type="entry name" value="DsbD_2"/>
    <property type="match status" value="1"/>
</dbReference>
<name>A0ABY4CPP1_9BACL</name>
<dbReference type="EMBL" id="CP089291">
    <property type="protein sequence ID" value="UOF92289.1"/>
    <property type="molecule type" value="Genomic_DNA"/>
</dbReference>
<sequence length="259" mass="28940">MNTIQQFVVQWYSEISQISNVFSEPINHIRLYIHLPILVAFLLGLIGAFAPCQLTTNISALAFVSRKLHSDRIYKQTIAFIFGKLIMYTLMGGSIIFIGLKVAQFNSTSHFILIVRKLLGPLMIVMGLYLLGLFRSRLQIGQSLSERFKNKIRIQEGTVGSFLLGIVFSLAFCPTLFLLFFGTLIPLGMSSSGGVVFPAIFAFGTTFPLLLLTVLFASSAELVKHHLKRLRHLNSVISKVAAVILIFAGLNDTFLYWFL</sequence>
<dbReference type="InterPro" id="IPR051790">
    <property type="entry name" value="Cytochrome_c-biogenesis_DsbD"/>
</dbReference>
<gene>
    <name evidence="3" type="ORF">LSG31_09055</name>
</gene>
<keyword evidence="1" id="KW-1133">Transmembrane helix</keyword>
<keyword evidence="4" id="KW-1185">Reference proteome</keyword>
<keyword evidence="1" id="KW-0812">Transmembrane</keyword>
<dbReference type="RefSeq" id="WP_347438966.1">
    <property type="nucleotide sequence ID" value="NZ_CP089291.1"/>
</dbReference>
<accession>A0ABY4CPP1</accession>
<dbReference type="Proteomes" id="UP000830167">
    <property type="component" value="Chromosome"/>
</dbReference>
<feature type="transmembrane region" description="Helical" evidence="1">
    <location>
        <begin position="236"/>
        <end position="258"/>
    </location>
</feature>
<feature type="transmembrane region" description="Helical" evidence="1">
    <location>
        <begin position="118"/>
        <end position="138"/>
    </location>
</feature>
<proteinExistence type="predicted"/>
<reference evidence="3" key="1">
    <citation type="submission" date="2021-12" db="EMBL/GenBank/DDBJ databases">
        <title>Alicyclobacillaceae gen. nov., sp. nov., isolated from chalcocite enrichment system.</title>
        <authorList>
            <person name="Jiang Z."/>
        </authorList>
    </citation>
    <scope>NUCLEOTIDE SEQUENCE</scope>
    <source>
        <strain evidence="3">MYW30-H2</strain>
    </source>
</reference>
<protein>
    <submittedName>
        <fullName evidence="3">Sulfite exporter TauE/SafE family protein</fullName>
    </submittedName>
</protein>